<protein>
    <recommendedName>
        <fullName evidence="1">Mutator-like transposase domain-containing protein</fullName>
    </recommendedName>
</protein>
<evidence type="ECO:0000259" key="1">
    <source>
        <dbReference type="Pfam" id="PF20700"/>
    </source>
</evidence>
<name>A0ABQ9HX70_9NEOP</name>
<evidence type="ECO:0000313" key="3">
    <source>
        <dbReference type="Proteomes" id="UP001159363"/>
    </source>
</evidence>
<dbReference type="Proteomes" id="UP001159363">
    <property type="component" value="Chromosome 3"/>
</dbReference>
<reference evidence="2 3" key="1">
    <citation type="submission" date="2023-02" db="EMBL/GenBank/DDBJ databases">
        <title>LHISI_Scaffold_Assembly.</title>
        <authorList>
            <person name="Stuart O.P."/>
            <person name="Cleave R."/>
            <person name="Magrath M.J.L."/>
            <person name="Mikheyev A.S."/>
        </authorList>
    </citation>
    <scope>NUCLEOTIDE SEQUENCE [LARGE SCALE GENOMIC DNA]</scope>
    <source>
        <strain evidence="2">Daus_M_001</strain>
        <tissue evidence="2">Leg muscle</tissue>
    </source>
</reference>
<comment type="caution">
    <text evidence="2">The sequence shown here is derived from an EMBL/GenBank/DDBJ whole genome shotgun (WGS) entry which is preliminary data.</text>
</comment>
<accession>A0ABQ9HX70</accession>
<keyword evidence="3" id="KW-1185">Reference proteome</keyword>
<dbReference type="Gene3D" id="3.90.320.10">
    <property type="match status" value="1"/>
</dbReference>
<dbReference type="InterPro" id="IPR011604">
    <property type="entry name" value="PDDEXK-like_dom_sf"/>
</dbReference>
<organism evidence="2 3">
    <name type="scientific">Dryococelus australis</name>
    <dbReference type="NCBI Taxonomy" id="614101"/>
    <lineage>
        <taxon>Eukaryota</taxon>
        <taxon>Metazoa</taxon>
        <taxon>Ecdysozoa</taxon>
        <taxon>Arthropoda</taxon>
        <taxon>Hexapoda</taxon>
        <taxon>Insecta</taxon>
        <taxon>Pterygota</taxon>
        <taxon>Neoptera</taxon>
        <taxon>Polyneoptera</taxon>
        <taxon>Phasmatodea</taxon>
        <taxon>Verophasmatodea</taxon>
        <taxon>Anareolatae</taxon>
        <taxon>Phasmatidae</taxon>
        <taxon>Eurycanthinae</taxon>
        <taxon>Dryococelus</taxon>
    </lineage>
</organism>
<sequence length="313" mass="36036">MHKCCKNWQGTYIAMETDGIVADFQKSVEIHGLKYARLIEDDDSSVHRRLIETLPYGPNLLVQKIECRTRIFRNYDNSLKDICMKKNFGNVELRSLIRQNLLHLRTAVTKAVTASSVSFHDSLIEDVDTNCVELYNSHIAKAIGGKHSNLCLKQLYQGRCQSAVIVYNTKGKLHRVIHKTLKNKSPGCHIKKFTELKKGSAKKDNARKFQRVNECIEEKKNGIECRTRVQSSKHKSKIEKRKRLTASNFRRICKLRTSTSFSLLVQSVLYLTFVGTTGTKWGLEHEHNILFSGYHQMISSMRTPLRKFNVHIL</sequence>
<proteinExistence type="predicted"/>
<dbReference type="InterPro" id="IPR049012">
    <property type="entry name" value="Mutator_transp_dom"/>
</dbReference>
<evidence type="ECO:0000313" key="2">
    <source>
        <dbReference type="EMBL" id="KAJ8888975.1"/>
    </source>
</evidence>
<dbReference type="EMBL" id="JARBHB010000003">
    <property type="protein sequence ID" value="KAJ8888975.1"/>
    <property type="molecule type" value="Genomic_DNA"/>
</dbReference>
<gene>
    <name evidence="2" type="ORF">PR048_008469</name>
</gene>
<feature type="domain" description="Mutator-like transposase" evidence="1">
    <location>
        <begin position="2"/>
        <end position="129"/>
    </location>
</feature>
<dbReference type="Pfam" id="PF20700">
    <property type="entry name" value="Mutator"/>
    <property type="match status" value="1"/>
</dbReference>